<reference evidence="1" key="1">
    <citation type="submission" date="2021-10" db="EMBL/GenBank/DDBJ databases">
        <authorList>
            <person name="Mesa V."/>
        </authorList>
    </citation>
    <scope>NUCLEOTIDE SEQUENCE</scope>
    <source>
        <strain evidence="1">CC3_PB</strain>
    </source>
</reference>
<name>A0AA86JKG1_9CLOT</name>
<proteinExistence type="predicted"/>
<evidence type="ECO:0000313" key="2">
    <source>
        <dbReference type="Proteomes" id="UP000789738"/>
    </source>
</evidence>
<evidence type="ECO:0000313" key="1">
    <source>
        <dbReference type="EMBL" id="CAG9709894.1"/>
    </source>
</evidence>
<comment type="caution">
    <text evidence="1">The sequence shown here is derived from an EMBL/GenBank/DDBJ whole genome shotgun (WGS) entry which is preliminary data.</text>
</comment>
<dbReference type="Proteomes" id="UP000789738">
    <property type="component" value="Unassembled WGS sequence"/>
</dbReference>
<dbReference type="EMBL" id="CAKJVE010000004">
    <property type="protein sequence ID" value="CAG9709894.1"/>
    <property type="molecule type" value="Genomic_DNA"/>
</dbReference>
<gene>
    <name evidence="1" type="ORF">CNEO_44464</name>
</gene>
<accession>A0AA86JKG1</accession>
<organism evidence="1 2">
    <name type="scientific">Clostridium neonatale</name>
    <dbReference type="NCBI Taxonomy" id="137838"/>
    <lineage>
        <taxon>Bacteria</taxon>
        <taxon>Bacillati</taxon>
        <taxon>Bacillota</taxon>
        <taxon>Clostridia</taxon>
        <taxon>Eubacteriales</taxon>
        <taxon>Clostridiaceae</taxon>
        <taxon>Clostridium</taxon>
    </lineage>
</organism>
<dbReference type="AlphaFoldDB" id="A0AA86JKG1"/>
<sequence length="46" mass="5419">MNIKLSATNYGSNMVKLKNILSVFILIQAKIIFIWVVYVIYEYSLY</sequence>
<protein>
    <submittedName>
        <fullName evidence="1">Uncharacterized protein</fullName>
    </submittedName>
</protein>